<dbReference type="PANTHER" id="PTHR18968">
    <property type="entry name" value="THIAMINE PYROPHOSPHATE ENZYMES"/>
    <property type="match status" value="1"/>
</dbReference>
<dbReference type="InterPro" id="IPR029035">
    <property type="entry name" value="DHS-like_NAD/FAD-binding_dom"/>
</dbReference>
<dbReference type="GO" id="GO:0009099">
    <property type="term" value="P:L-valine biosynthetic process"/>
    <property type="evidence" value="ECO:0007669"/>
    <property type="project" value="TreeGrafter"/>
</dbReference>
<evidence type="ECO:0000256" key="3">
    <source>
        <dbReference type="RuleBase" id="RU362132"/>
    </source>
</evidence>
<organism evidence="7 8">
    <name type="scientific">Bifidobacterium scardovii</name>
    <dbReference type="NCBI Taxonomy" id="158787"/>
    <lineage>
        <taxon>Bacteria</taxon>
        <taxon>Bacillati</taxon>
        <taxon>Actinomycetota</taxon>
        <taxon>Actinomycetes</taxon>
        <taxon>Bifidobacteriales</taxon>
        <taxon>Bifidobacteriaceae</taxon>
        <taxon>Bifidobacterium</taxon>
    </lineage>
</organism>
<dbReference type="AlphaFoldDB" id="A0A087DJ26"/>
<dbReference type="Pfam" id="PF02776">
    <property type="entry name" value="TPP_enzyme_N"/>
    <property type="match status" value="1"/>
</dbReference>
<dbReference type="GO" id="GO:0009097">
    <property type="term" value="P:isoleucine biosynthetic process"/>
    <property type="evidence" value="ECO:0007669"/>
    <property type="project" value="TreeGrafter"/>
</dbReference>
<dbReference type="SUPFAM" id="SSF52518">
    <property type="entry name" value="Thiamin diphosphate-binding fold (THDP-binding)"/>
    <property type="match status" value="2"/>
</dbReference>
<reference evidence="7 8" key="1">
    <citation type="submission" date="2014-03" db="EMBL/GenBank/DDBJ databases">
        <title>Genomics of Bifidobacteria.</title>
        <authorList>
            <person name="Ventura M."/>
            <person name="Milani C."/>
            <person name="Lugli G.A."/>
        </authorList>
    </citation>
    <scope>NUCLEOTIDE SEQUENCE [LARGE SCALE GENOMIC DNA]</scope>
    <source>
        <strain evidence="7 8">LMG 21589</strain>
    </source>
</reference>
<keyword evidence="2 3" id="KW-0786">Thiamine pyrophosphate</keyword>
<proteinExistence type="inferred from homology"/>
<feature type="domain" description="Thiamine pyrophosphate enzyme N-terminal TPP-binding" evidence="6">
    <location>
        <begin position="6"/>
        <end position="125"/>
    </location>
</feature>
<keyword evidence="7" id="KW-0808">Transferase</keyword>
<evidence type="ECO:0000259" key="4">
    <source>
        <dbReference type="Pfam" id="PF00205"/>
    </source>
</evidence>
<evidence type="ECO:0000256" key="2">
    <source>
        <dbReference type="ARBA" id="ARBA00023052"/>
    </source>
</evidence>
<dbReference type="CDD" id="cd00568">
    <property type="entry name" value="TPP_enzymes"/>
    <property type="match status" value="1"/>
</dbReference>
<dbReference type="Gene3D" id="3.40.50.1220">
    <property type="entry name" value="TPP-binding domain"/>
    <property type="match status" value="1"/>
</dbReference>
<evidence type="ECO:0000259" key="6">
    <source>
        <dbReference type="Pfam" id="PF02776"/>
    </source>
</evidence>
<feature type="domain" description="Thiamine pyrophosphate enzyme TPP-binding" evidence="5">
    <location>
        <begin position="388"/>
        <end position="524"/>
    </location>
</feature>
<dbReference type="InterPro" id="IPR012000">
    <property type="entry name" value="Thiamin_PyroP_enz_cen_dom"/>
</dbReference>
<dbReference type="RefSeq" id="WP_033517159.1">
    <property type="nucleotide sequence ID" value="NZ_CAUPKV010000013.1"/>
</dbReference>
<dbReference type="NCBIfam" id="NF006122">
    <property type="entry name" value="PRK08266.1"/>
    <property type="match status" value="1"/>
</dbReference>
<dbReference type="CDD" id="cd07035">
    <property type="entry name" value="TPP_PYR_POX_like"/>
    <property type="match status" value="1"/>
</dbReference>
<dbReference type="GO" id="GO:0000287">
    <property type="term" value="F:magnesium ion binding"/>
    <property type="evidence" value="ECO:0007669"/>
    <property type="project" value="InterPro"/>
</dbReference>
<dbReference type="EC" id="2.2.1.6" evidence="7"/>
<dbReference type="PANTHER" id="PTHR18968:SF167">
    <property type="entry name" value="ACETOLACTATE SYNTHASE LARGE SUBUNIT ILVB2-RELATED"/>
    <property type="match status" value="1"/>
</dbReference>
<dbReference type="OrthoDB" id="4959782at2"/>
<dbReference type="Pfam" id="PF02775">
    <property type="entry name" value="TPP_enzyme_C"/>
    <property type="match status" value="1"/>
</dbReference>
<protein>
    <submittedName>
        <fullName evidence="7">Acetolactate synthase, large subunit, biosynthetic type</fullName>
        <ecNumber evidence="7">2.2.1.6</ecNumber>
    </submittedName>
</protein>
<dbReference type="SUPFAM" id="SSF52467">
    <property type="entry name" value="DHS-like NAD/FAD-binding domain"/>
    <property type="match status" value="1"/>
</dbReference>
<evidence type="ECO:0000313" key="7">
    <source>
        <dbReference type="EMBL" id="KFI95526.1"/>
    </source>
</evidence>
<evidence type="ECO:0000313" key="8">
    <source>
        <dbReference type="Proteomes" id="UP000029033"/>
    </source>
</evidence>
<dbReference type="GO" id="GO:0050660">
    <property type="term" value="F:flavin adenine dinucleotide binding"/>
    <property type="evidence" value="ECO:0007669"/>
    <property type="project" value="TreeGrafter"/>
</dbReference>
<dbReference type="eggNOG" id="COG0028">
    <property type="taxonomic scope" value="Bacteria"/>
</dbReference>
<keyword evidence="8" id="KW-1185">Reference proteome</keyword>
<dbReference type="InterPro" id="IPR011766">
    <property type="entry name" value="TPP_enzyme_TPP-bd"/>
</dbReference>
<gene>
    <name evidence="7" type="ORF">BSCA_0557</name>
</gene>
<comment type="caution">
    <text evidence="7">The sequence shown here is derived from an EMBL/GenBank/DDBJ whole genome shotgun (WGS) entry which is preliminary data.</text>
</comment>
<feature type="domain" description="Thiamine pyrophosphate enzyme central" evidence="4">
    <location>
        <begin position="197"/>
        <end position="324"/>
    </location>
</feature>
<comment type="similarity">
    <text evidence="1 3">Belongs to the TPP enzyme family.</text>
</comment>
<evidence type="ECO:0000259" key="5">
    <source>
        <dbReference type="Pfam" id="PF02775"/>
    </source>
</evidence>
<dbReference type="Gene3D" id="3.40.50.970">
    <property type="match status" value="2"/>
</dbReference>
<accession>A0A087DJ26</accession>
<dbReference type="InterPro" id="IPR029061">
    <property type="entry name" value="THDP-binding"/>
</dbReference>
<dbReference type="EMBL" id="JGZO01000002">
    <property type="protein sequence ID" value="KFI95526.1"/>
    <property type="molecule type" value="Genomic_DNA"/>
</dbReference>
<sequence length="540" mass="57666">MTRFTTGGDALAEALIAQGVTTMFGIPGIQLDAACDALYYRRDRIRFICARNEQAVTYMADGYARSTGKEGVGMVVPGPGLLNALAGLATAYATNSRVLLIAGQIATDKIGKGEGVLHEIPDQSGIIHHLSKWSACATSAEQIPSLVEEAFRQLRSGRPRPVVLEVPPDVLAAPIPPDLAIAPYVSGEAVKPAEDTLRRAADMIAASARPLLYAGSGVRGAHASQALTDLAHLLNAPVVVTEDARGAIDARDPLAFDPLAFRKLRESADLIVSVGSRCLGSIGGPLNTAGTPYICINVDEADLGAPRKPALAVHSDAKYALERLTALMEGYRPAARDEEFKAARDFVADSLEAVRPQLAYMNAIRGNIPDDAVYVTELTQIGYVSGICYPAYAPETYINPGYEGTLGYGFSTALGAQAADMDRTVVSISGDGGFAWTMQELSTMAKYELPLIAIVFNDGYFGNVHRIQKNTYGGRFFASDLKDPDYMTLAEAYGIKGRRVTGADELAAVMREETAAHELVLIEVRVGEFPSPWALIHEGI</sequence>
<dbReference type="GO" id="GO:0030976">
    <property type="term" value="F:thiamine pyrophosphate binding"/>
    <property type="evidence" value="ECO:0007669"/>
    <property type="project" value="InterPro"/>
</dbReference>
<dbReference type="Proteomes" id="UP000029033">
    <property type="component" value="Unassembled WGS sequence"/>
</dbReference>
<dbReference type="Pfam" id="PF00205">
    <property type="entry name" value="TPP_enzyme_M"/>
    <property type="match status" value="1"/>
</dbReference>
<dbReference type="InterPro" id="IPR012001">
    <property type="entry name" value="Thiamin_PyroP_enz_TPP-bd_dom"/>
</dbReference>
<dbReference type="STRING" id="158787.BSCA_0557"/>
<dbReference type="GO" id="GO:0003984">
    <property type="term" value="F:acetolactate synthase activity"/>
    <property type="evidence" value="ECO:0007669"/>
    <property type="project" value="UniProtKB-EC"/>
</dbReference>
<evidence type="ECO:0000256" key="1">
    <source>
        <dbReference type="ARBA" id="ARBA00007812"/>
    </source>
</evidence>
<name>A0A087DJ26_9BIFI</name>
<dbReference type="GeneID" id="85166700"/>
<dbReference type="InterPro" id="IPR045229">
    <property type="entry name" value="TPP_enz"/>
</dbReference>
<dbReference type="GO" id="GO:0005948">
    <property type="term" value="C:acetolactate synthase complex"/>
    <property type="evidence" value="ECO:0007669"/>
    <property type="project" value="TreeGrafter"/>
</dbReference>